<gene>
    <name evidence="3" type="ORF">WAK64_13350</name>
</gene>
<evidence type="ECO:0000259" key="2">
    <source>
        <dbReference type="Pfam" id="PF14285"/>
    </source>
</evidence>
<dbReference type="RefSeq" id="WP_336587481.1">
    <property type="nucleotide sequence ID" value="NZ_JBBAXC010000010.1"/>
</dbReference>
<feature type="chain" id="PRO_5046512854" evidence="1">
    <location>
        <begin position="22"/>
        <end position="152"/>
    </location>
</feature>
<comment type="caution">
    <text evidence="3">The sequence shown here is derived from an EMBL/GenBank/DDBJ whole genome shotgun (WGS) entry which is preliminary data.</text>
</comment>
<evidence type="ECO:0000313" key="4">
    <source>
        <dbReference type="Proteomes" id="UP001312865"/>
    </source>
</evidence>
<proteinExistence type="predicted"/>
<evidence type="ECO:0000313" key="3">
    <source>
        <dbReference type="EMBL" id="MEI5908041.1"/>
    </source>
</evidence>
<name>A0ABU8HFP8_9BACI</name>
<dbReference type="Pfam" id="PF14285">
    <property type="entry name" value="DUF4367"/>
    <property type="match status" value="1"/>
</dbReference>
<organism evidence="3 4">
    <name type="scientific">Bacillus spongiae</name>
    <dbReference type="NCBI Taxonomy" id="2683610"/>
    <lineage>
        <taxon>Bacteria</taxon>
        <taxon>Bacillati</taxon>
        <taxon>Bacillota</taxon>
        <taxon>Bacilli</taxon>
        <taxon>Bacillales</taxon>
        <taxon>Bacillaceae</taxon>
        <taxon>Bacillus</taxon>
    </lineage>
</organism>
<protein>
    <submittedName>
        <fullName evidence="3">DUF4367 domain-containing protein</fullName>
    </submittedName>
</protein>
<dbReference type="PROSITE" id="PS51257">
    <property type="entry name" value="PROKAR_LIPOPROTEIN"/>
    <property type="match status" value="1"/>
</dbReference>
<evidence type="ECO:0000256" key="1">
    <source>
        <dbReference type="SAM" id="SignalP"/>
    </source>
</evidence>
<dbReference type="Proteomes" id="UP001312865">
    <property type="component" value="Unassembled WGS sequence"/>
</dbReference>
<reference evidence="3 4" key="1">
    <citation type="journal article" date="2018" name="J. Microbiol.">
        <title>Bacillus spongiae sp. nov., isolated from sponge of Jeju Island.</title>
        <authorList>
            <person name="Lee G.E."/>
            <person name="Im W.T."/>
            <person name="Park J.S."/>
        </authorList>
    </citation>
    <scope>NUCLEOTIDE SEQUENCE [LARGE SCALE GENOMIC DNA]</scope>
    <source>
        <strain evidence="3 4">135PIL107-10</strain>
    </source>
</reference>
<dbReference type="EMBL" id="JBBAXC010000010">
    <property type="protein sequence ID" value="MEI5908041.1"/>
    <property type="molecule type" value="Genomic_DNA"/>
</dbReference>
<keyword evidence="4" id="KW-1185">Reference proteome</keyword>
<feature type="signal peptide" evidence="1">
    <location>
        <begin position="1"/>
        <end position="21"/>
    </location>
</feature>
<sequence>MKKLLFLLVTMMVLLIGCSNGSDLQEYEHSSLKDDLKGEPFQAKLPTKLPFEVELATFTPAPTEEQKESIQTFQFDGINGELLDMKAFKNEVDYGEIDKEEVTIGGETGYYFENENDAKILIWINEGMNYELATMEKSITKNDLVEVAKSIK</sequence>
<keyword evidence="1" id="KW-0732">Signal</keyword>
<accession>A0ABU8HFP8</accession>
<dbReference type="InterPro" id="IPR025377">
    <property type="entry name" value="DUF4367"/>
</dbReference>
<feature type="domain" description="DUF4367" evidence="2">
    <location>
        <begin position="93"/>
        <end position="151"/>
    </location>
</feature>